<dbReference type="KEGG" id="vg:18263523"/>
<sequence length="166" mass="19879">MDPKLYDEIKSIYSFLDLDKMKLLDYNKINLYKDTSYMTIDPNDFGLVIINISDKKKIQVERINVPSKYDNYKEVRILMEKYNVSDKYIQDVLITEIEKQKNNFNFDETKSNINLNVNCFPELCILCNNKIQIIKTYKNSDIDILIKCIKHPTHIFTYEEYCLKFK</sequence>
<name>W6JPK8_9POXV</name>
<accession>W6JPK8</accession>
<keyword evidence="2" id="KW-1185">Reference proteome</keyword>
<dbReference type="Proteomes" id="UP000174145">
    <property type="component" value="Segment"/>
</dbReference>
<evidence type="ECO:0000313" key="1">
    <source>
        <dbReference type="EMBL" id="BAO49454.1"/>
    </source>
</evidence>
<dbReference type="GeneID" id="18263523"/>
<dbReference type="EMBL" id="AP013055">
    <property type="protein sequence ID" value="BAO49454.1"/>
    <property type="molecule type" value="Genomic_DNA"/>
</dbReference>
<keyword evidence="1" id="KW-0808">Transferase</keyword>
<reference evidence="1 2" key="1">
    <citation type="journal article" date="2014" name="Virology">
        <title>The complete genome sequence of the Alphaentomopoxvirus Anomala cuprea entomopoxvirus, including its terminal hairpin loop sequences, suggests a potentially unique mode of apoptosis inhibition and mode of DNA replication.</title>
        <authorList>
            <person name="Mitsuhashi W."/>
            <person name="Miyamoto K."/>
            <person name="Wada S."/>
        </authorList>
    </citation>
    <scope>NUCLEOTIDE SEQUENCE [LARGE SCALE GENOMIC DNA]</scope>
    <source>
        <strain evidence="1">CV6M</strain>
    </source>
</reference>
<organism evidence="1 2">
    <name type="scientific">Alphaentomopoxvirus acuprea</name>
    <dbReference type="NCBI Taxonomy" id="62099"/>
    <lineage>
        <taxon>Viruses</taxon>
        <taxon>Varidnaviria</taxon>
        <taxon>Bamfordvirae</taxon>
        <taxon>Nucleocytoviricota</taxon>
        <taxon>Pokkesviricetes</taxon>
        <taxon>Chitovirales</taxon>
        <taxon>Poxviridae</taxon>
        <taxon>Entomopoxvirinae</taxon>
        <taxon>Alphaentomopoxvirus</taxon>
    </lineage>
</organism>
<dbReference type="OrthoDB" id="14773at10239"/>
<dbReference type="RefSeq" id="YP_009001567.1">
    <property type="nucleotide sequence ID" value="NC_023426.1"/>
</dbReference>
<dbReference type="GO" id="GO:0016301">
    <property type="term" value="F:kinase activity"/>
    <property type="evidence" value="ECO:0007669"/>
    <property type="project" value="UniProtKB-KW"/>
</dbReference>
<keyword evidence="1" id="KW-0418">Kinase</keyword>
<protein>
    <submittedName>
        <fullName evidence="1">4-diphosphocytidyl-2-C-methyl-D-erythritol kinase</fullName>
    </submittedName>
</protein>
<proteinExistence type="predicted"/>
<evidence type="ECO:0000313" key="2">
    <source>
        <dbReference type="Proteomes" id="UP000174145"/>
    </source>
</evidence>